<name>A0A7L6N6F1_9MOLU</name>
<keyword evidence="2" id="KW-1185">Reference proteome</keyword>
<evidence type="ECO:0000313" key="1">
    <source>
        <dbReference type="EMBL" id="QLY40828.1"/>
    </source>
</evidence>
<dbReference type="KEGG" id="tbk:HF295_08150"/>
<dbReference type="AlphaFoldDB" id="A0A7L6N6F1"/>
<dbReference type="Proteomes" id="UP000512167">
    <property type="component" value="Chromosome"/>
</dbReference>
<sequence>MKQVKTWIMNHARPLEQALYDFFFENGTKEDVVKALKKFQNQDGGFGNALEPDYRNPESNPIACQFAANIIHAMNLPKDHKMITLLLEYLKHTPYKKEGKFYFRIPSNNEYPHAPWWHYEKGNEIEGYNPTASLIGFMFYYMDESDPYYSKVEKDLDQIIRDFMNQNITEMHELKCFNELYEYVCEGLDCTNLRRKLLEQNMNAIEKDTSKWLSAYVAKPSQVLVSMHSPGIHELMDLFHQELKMTIANRNSEGVFDIAWEWGQYQEEFEIAKKEWMGIIAVKTLRMLKDFKVNINT</sequence>
<evidence type="ECO:0008006" key="3">
    <source>
        <dbReference type="Google" id="ProtNLM"/>
    </source>
</evidence>
<protein>
    <recommendedName>
        <fullName evidence="3">Terpene cyclase/mutase family protein</fullName>
    </recommendedName>
</protein>
<dbReference type="EMBL" id="CP051151">
    <property type="protein sequence ID" value="QLY40828.1"/>
    <property type="molecule type" value="Genomic_DNA"/>
</dbReference>
<dbReference type="SUPFAM" id="SSF48239">
    <property type="entry name" value="Terpenoid cyclases/Protein prenyltransferases"/>
    <property type="match status" value="1"/>
</dbReference>
<dbReference type="RefSeq" id="WP_312031677.1">
    <property type="nucleotide sequence ID" value="NZ_CP051151.1"/>
</dbReference>
<gene>
    <name evidence="1" type="ORF">HF295_08150</name>
</gene>
<proteinExistence type="predicted"/>
<organism evidence="1 2">
    <name type="scientific">Hujiaoplasma nucleasis</name>
    <dbReference type="NCBI Taxonomy" id="2725268"/>
    <lineage>
        <taxon>Bacteria</taxon>
        <taxon>Bacillati</taxon>
        <taxon>Mycoplasmatota</taxon>
        <taxon>Mollicutes</taxon>
        <taxon>Candidatus Izemoplasmatales</taxon>
        <taxon>Hujiaoplasmataceae</taxon>
        <taxon>Hujiaoplasma</taxon>
    </lineage>
</organism>
<reference evidence="1 2" key="1">
    <citation type="submission" date="2020-04" db="EMBL/GenBank/DDBJ databases">
        <authorList>
            <person name="Zheng R.K."/>
            <person name="Sun C.M."/>
        </authorList>
    </citation>
    <scope>NUCLEOTIDE SEQUENCE [LARGE SCALE GENOMIC DNA]</scope>
    <source>
        <strain evidence="2">zrk29</strain>
    </source>
</reference>
<accession>A0A7L6N6F1</accession>
<evidence type="ECO:0000313" key="2">
    <source>
        <dbReference type="Proteomes" id="UP000512167"/>
    </source>
</evidence>
<dbReference type="InterPro" id="IPR008930">
    <property type="entry name" value="Terpenoid_cyclase/PrenylTrfase"/>
</dbReference>